<evidence type="ECO:0000256" key="3">
    <source>
        <dbReference type="ARBA" id="ARBA00022475"/>
    </source>
</evidence>
<comment type="similarity">
    <text evidence="7">Belongs to the amino acid-polyamine-organocation (APC) superfamily. Polyamine:cation symporter (PHS) (TC 2.A.3.12) family.</text>
</comment>
<keyword evidence="11" id="KW-1185">Reference proteome</keyword>
<accession>K8ESS0</accession>
<evidence type="ECO:0000256" key="1">
    <source>
        <dbReference type="ARBA" id="ARBA00004651"/>
    </source>
</evidence>
<dbReference type="PANTHER" id="PTHR45826:SF25">
    <property type="entry name" value="AMINO ACID PERMEASE-LIKE PROTEIN"/>
    <property type="match status" value="1"/>
</dbReference>
<dbReference type="RefSeq" id="XP_007514018.1">
    <property type="nucleotide sequence ID" value="XM_007513956.1"/>
</dbReference>
<dbReference type="InterPro" id="IPR044566">
    <property type="entry name" value="RMV1-like"/>
</dbReference>
<feature type="compositionally biased region" description="Basic and acidic residues" evidence="8">
    <location>
        <begin position="1"/>
        <end position="10"/>
    </location>
</feature>
<evidence type="ECO:0000313" key="10">
    <source>
        <dbReference type="EMBL" id="CCO15455.1"/>
    </source>
</evidence>
<protein>
    <submittedName>
        <fullName evidence="10">Uncharacterized protein</fullName>
    </submittedName>
</protein>
<feature type="transmembrane region" description="Helical" evidence="9">
    <location>
        <begin position="273"/>
        <end position="296"/>
    </location>
</feature>
<dbReference type="GO" id="GO:0005886">
    <property type="term" value="C:plasma membrane"/>
    <property type="evidence" value="ECO:0007669"/>
    <property type="project" value="UniProtKB-SubCell"/>
</dbReference>
<feature type="transmembrane region" description="Helical" evidence="9">
    <location>
        <begin position="239"/>
        <end position="261"/>
    </location>
</feature>
<organism evidence="10 11">
    <name type="scientific">Bathycoccus prasinos</name>
    <dbReference type="NCBI Taxonomy" id="41875"/>
    <lineage>
        <taxon>Eukaryota</taxon>
        <taxon>Viridiplantae</taxon>
        <taxon>Chlorophyta</taxon>
        <taxon>Mamiellophyceae</taxon>
        <taxon>Mamiellales</taxon>
        <taxon>Bathycoccaceae</taxon>
        <taxon>Bathycoccus</taxon>
    </lineage>
</organism>
<feature type="transmembrane region" description="Helical" evidence="9">
    <location>
        <begin position="164"/>
        <end position="183"/>
    </location>
</feature>
<keyword evidence="2" id="KW-0813">Transport</keyword>
<feature type="region of interest" description="Disordered" evidence="8">
    <location>
        <begin position="1"/>
        <end position="35"/>
    </location>
</feature>
<dbReference type="PIRSF" id="PIRSF006060">
    <property type="entry name" value="AA_transporter"/>
    <property type="match status" value="1"/>
</dbReference>
<proteinExistence type="inferred from homology"/>
<reference evidence="10 11" key="1">
    <citation type="submission" date="2011-10" db="EMBL/GenBank/DDBJ databases">
        <authorList>
            <person name="Genoscope - CEA"/>
        </authorList>
    </citation>
    <scope>NUCLEOTIDE SEQUENCE [LARGE SCALE GENOMIC DNA]</scope>
    <source>
        <strain evidence="10 11">RCC 1105</strain>
    </source>
</reference>
<dbReference type="GO" id="GO:0015203">
    <property type="term" value="F:polyamine transmembrane transporter activity"/>
    <property type="evidence" value="ECO:0007669"/>
    <property type="project" value="UniProtKB-ARBA"/>
</dbReference>
<dbReference type="InterPro" id="IPR002293">
    <property type="entry name" value="AA/rel_permease1"/>
</dbReference>
<evidence type="ECO:0000256" key="2">
    <source>
        <dbReference type="ARBA" id="ARBA00022448"/>
    </source>
</evidence>
<evidence type="ECO:0000313" key="11">
    <source>
        <dbReference type="Proteomes" id="UP000198341"/>
    </source>
</evidence>
<feature type="transmembrane region" description="Helical" evidence="9">
    <location>
        <begin position="431"/>
        <end position="450"/>
    </location>
</feature>
<dbReference type="STRING" id="41875.K8ESS0"/>
<dbReference type="PANTHER" id="PTHR45826">
    <property type="entry name" value="POLYAMINE TRANSPORTER PUT1"/>
    <property type="match status" value="1"/>
</dbReference>
<dbReference type="AlphaFoldDB" id="K8ESS0"/>
<evidence type="ECO:0000256" key="9">
    <source>
        <dbReference type="SAM" id="Phobius"/>
    </source>
</evidence>
<keyword evidence="3" id="KW-1003">Cell membrane</keyword>
<evidence type="ECO:0000256" key="4">
    <source>
        <dbReference type="ARBA" id="ARBA00022692"/>
    </source>
</evidence>
<gene>
    <name evidence="10" type="ORF">Bathy03g02890</name>
</gene>
<feature type="transmembrane region" description="Helical" evidence="9">
    <location>
        <begin position="370"/>
        <end position="388"/>
    </location>
</feature>
<feature type="transmembrane region" description="Helical" evidence="9">
    <location>
        <begin position="456"/>
        <end position="477"/>
    </location>
</feature>
<keyword evidence="5 9" id="KW-1133">Transmembrane helix</keyword>
<evidence type="ECO:0000256" key="7">
    <source>
        <dbReference type="ARBA" id="ARBA00024041"/>
    </source>
</evidence>
<keyword evidence="6 9" id="KW-0472">Membrane</keyword>
<feature type="transmembrane region" description="Helical" evidence="9">
    <location>
        <begin position="77"/>
        <end position="99"/>
    </location>
</feature>
<evidence type="ECO:0000256" key="6">
    <source>
        <dbReference type="ARBA" id="ARBA00023136"/>
    </source>
</evidence>
<feature type="transmembrane region" description="Helical" evidence="9">
    <location>
        <begin position="120"/>
        <end position="144"/>
    </location>
</feature>
<dbReference type="EMBL" id="FO082276">
    <property type="protein sequence ID" value="CCO15455.1"/>
    <property type="molecule type" value="Genomic_DNA"/>
</dbReference>
<feature type="transmembrane region" description="Helical" evidence="9">
    <location>
        <begin position="190"/>
        <end position="210"/>
    </location>
</feature>
<dbReference type="Proteomes" id="UP000198341">
    <property type="component" value="Chromosome 3"/>
</dbReference>
<keyword evidence="4 9" id="KW-0812">Transmembrane</keyword>
<dbReference type="Gene3D" id="1.20.1740.10">
    <property type="entry name" value="Amino acid/polyamine transporter I"/>
    <property type="match status" value="1"/>
</dbReference>
<dbReference type="eggNOG" id="KOG1287">
    <property type="taxonomic scope" value="Eukaryota"/>
</dbReference>
<dbReference type="GeneID" id="19016826"/>
<sequence>MSSNGEKKENGASLVVTSTKQQQNEEDEENNTNEHLMHAKTRRTLTFGKLVLFAFSSVAGGPYGFEDAVGAAGAKITLLMVFVAGVFWSAPLALMTAELSSALPENGGHILWIDKAFGPFWSFLNGHWSLISGVFEGGLFAVLFLDYLEPAFGQAREKMYNDQLRVPFGLVLMGLVVAINMYGMEMVANASVLFAVASLGPFIALVVIGFPKLDFEACFGKDTIVPQHEMSDGSFGPDWHTFLIILLWSTAGYDLLGSCAGEVKNPSKTFVRAMFTAMGLALLIDFLSISVGYSVLADPTKWEDGTFTEVAKLVGGSALELVFLIGAAISTVGLLCTLLSTTSRITYGMAVVGTLPKIFAKVDPKNNNPYAAMIMNAVLMTMLFLVPFEVLAELEMWFYCATTVMKFAALLKLREVAPAMKRPYRVPLDGIWLHLYCAPPLVCCFIVMFFAKKVTIVVGLIGVAFSVIMYYVSLAVVGSHTKLIRYDLIEEL</sequence>
<comment type="subcellular location">
    <subcellularLocation>
        <location evidence="1">Cell membrane</location>
        <topology evidence="1">Multi-pass membrane protein</topology>
    </subcellularLocation>
</comment>
<feature type="transmembrane region" description="Helical" evidence="9">
    <location>
        <begin position="316"/>
        <end position="339"/>
    </location>
</feature>
<evidence type="ECO:0000256" key="8">
    <source>
        <dbReference type="SAM" id="MobiDB-lite"/>
    </source>
</evidence>
<dbReference type="KEGG" id="bpg:Bathy03g02890"/>
<evidence type="ECO:0000256" key="5">
    <source>
        <dbReference type="ARBA" id="ARBA00022989"/>
    </source>
</evidence>
<name>K8ESS0_9CHLO</name>
<feature type="transmembrane region" description="Helical" evidence="9">
    <location>
        <begin position="47"/>
        <end position="65"/>
    </location>
</feature>
<dbReference type="Pfam" id="PF13520">
    <property type="entry name" value="AA_permease_2"/>
    <property type="match status" value="1"/>
</dbReference>
<dbReference type="OrthoDB" id="5982228at2759"/>